<dbReference type="Pfam" id="PF13432">
    <property type="entry name" value="TPR_16"/>
    <property type="match status" value="1"/>
</dbReference>
<dbReference type="InterPro" id="IPR019734">
    <property type="entry name" value="TPR_rpt"/>
</dbReference>
<dbReference type="Pfam" id="PF13181">
    <property type="entry name" value="TPR_8"/>
    <property type="match status" value="1"/>
</dbReference>
<feature type="region of interest" description="Disordered" evidence="2">
    <location>
        <begin position="419"/>
        <end position="444"/>
    </location>
</feature>
<dbReference type="RefSeq" id="WP_338688032.1">
    <property type="nucleotide sequence ID" value="NZ_AP024702.1"/>
</dbReference>
<evidence type="ECO:0000256" key="2">
    <source>
        <dbReference type="SAM" id="MobiDB-lite"/>
    </source>
</evidence>
<keyword evidence="1" id="KW-0802">TPR repeat</keyword>
<dbReference type="InterPro" id="IPR011990">
    <property type="entry name" value="TPR-like_helical_dom_sf"/>
</dbReference>
<gene>
    <name evidence="3" type="ORF">HAHE_03380</name>
</gene>
<reference evidence="3 4" key="1">
    <citation type="submission" date="2021-06" db="EMBL/GenBank/DDBJ databases">
        <title>Complete genome of Haloferula helveola possessing various polysaccharide degrading enzymes.</title>
        <authorList>
            <person name="Takami H."/>
            <person name="Huang C."/>
            <person name="Hamasaki K."/>
        </authorList>
    </citation>
    <scope>NUCLEOTIDE SEQUENCE [LARGE SCALE GENOMIC DNA]</scope>
    <source>
        <strain evidence="3 4">CN-1</strain>
    </source>
</reference>
<feature type="repeat" description="TPR" evidence="1">
    <location>
        <begin position="639"/>
        <end position="672"/>
    </location>
</feature>
<dbReference type="PANTHER" id="PTHR12558">
    <property type="entry name" value="CELL DIVISION CYCLE 16,23,27"/>
    <property type="match status" value="1"/>
</dbReference>
<feature type="region of interest" description="Disordered" evidence="2">
    <location>
        <begin position="1"/>
        <end position="24"/>
    </location>
</feature>
<dbReference type="Gene3D" id="1.10.287.1490">
    <property type="match status" value="1"/>
</dbReference>
<dbReference type="SUPFAM" id="SSF48452">
    <property type="entry name" value="TPR-like"/>
    <property type="match status" value="1"/>
</dbReference>
<dbReference type="Gene3D" id="1.25.40.10">
    <property type="entry name" value="Tetratricopeptide repeat domain"/>
    <property type="match status" value="1"/>
</dbReference>
<dbReference type="SMART" id="SM00028">
    <property type="entry name" value="TPR"/>
    <property type="match status" value="6"/>
</dbReference>
<evidence type="ECO:0000313" key="4">
    <source>
        <dbReference type="Proteomes" id="UP001374893"/>
    </source>
</evidence>
<name>A0ABM7R8Y7_9BACT</name>
<proteinExistence type="predicted"/>
<evidence type="ECO:0000313" key="3">
    <source>
        <dbReference type="EMBL" id="BCX46430.1"/>
    </source>
</evidence>
<organism evidence="3 4">
    <name type="scientific">Haloferula helveola</name>
    <dbReference type="NCBI Taxonomy" id="490095"/>
    <lineage>
        <taxon>Bacteria</taxon>
        <taxon>Pseudomonadati</taxon>
        <taxon>Verrucomicrobiota</taxon>
        <taxon>Verrucomicrobiia</taxon>
        <taxon>Verrucomicrobiales</taxon>
        <taxon>Verrucomicrobiaceae</taxon>
        <taxon>Haloferula</taxon>
    </lineage>
</organism>
<dbReference type="Proteomes" id="UP001374893">
    <property type="component" value="Chromosome"/>
</dbReference>
<dbReference type="EMBL" id="AP024702">
    <property type="protein sequence ID" value="BCX46430.1"/>
    <property type="molecule type" value="Genomic_DNA"/>
</dbReference>
<feature type="compositionally biased region" description="Low complexity" evidence="2">
    <location>
        <begin position="420"/>
        <end position="430"/>
    </location>
</feature>
<feature type="repeat" description="TPR" evidence="1">
    <location>
        <begin position="605"/>
        <end position="638"/>
    </location>
</feature>
<evidence type="ECO:0000256" key="1">
    <source>
        <dbReference type="PROSITE-ProRule" id="PRU00339"/>
    </source>
</evidence>
<dbReference type="PANTHER" id="PTHR12558:SF33">
    <property type="entry name" value="BLL7664 PROTEIN"/>
    <property type="match status" value="1"/>
</dbReference>
<accession>A0ABM7R8Y7</accession>
<protein>
    <submittedName>
        <fullName evidence="3">Tetratricopeptide repeat-containing protein</fullName>
    </submittedName>
</protein>
<sequence>MAACTGISPSLAQQPAAPAPAPAQFDPSDVYFQGWLLSRDAEKLADQEKYSEALEKLRRAQQLFDTISKTFPMWKREMVQGRRTKTLDSIAVVGPKALKEREERDNVVAELEGGARVAGVVEGETPRPLNGGIPEAPIRPAQPVETLESRRIAELQRQVDELQQRIRATEGGRDSDRATSERMRDAAIAELHKTRGELNRLRREVAEGPVQEEIDALARRINGLEEEKAVMGRALDASRTETREAKAQIDALQAERARLIGQVEGLRQEVADNKAKLELERKTSNEVVAGQLKQIRQLQDELRLKDDQLGKANRRITSLEAELKEVRESFDELQEERDELLRERDQMAALLKLNEAGQLQEVIDQNMALDRELREAKKRLDLLQEDNDATKDDLLQALRDLAISKLRIQEFRRERDEQQQRINQLQQRLQQEARGLADNSDDPGEAEMLRSIINKQLRIQKKRSEARDMLLATLKEKASGDVEIRRAVETYQGAELNLTPEELKVIDGQEVDGVIISPYARPRSEVERSLAGLDRELEPYRKAGVRAYQNGRLRAAREAFEMIIERHPGDSTSMCRLGLVEYKLEETIGAAEMFRRATEIDPKNPYAHRMLAHLLSKLGDQREAAISARRAVELAPSNEQGHLILGKIQALSGDFDLAVESFKIAISCDPTNAEAHYNIAALCARQGRKKEGLEHYKKALELGAPPNLDLEKRLSR</sequence>
<feature type="repeat" description="TPR" evidence="1">
    <location>
        <begin position="571"/>
        <end position="604"/>
    </location>
</feature>
<dbReference type="PROSITE" id="PS50005">
    <property type="entry name" value="TPR"/>
    <property type="match status" value="3"/>
</dbReference>
<keyword evidence="4" id="KW-1185">Reference proteome</keyword>
<dbReference type="Pfam" id="PF13414">
    <property type="entry name" value="TPR_11"/>
    <property type="match status" value="1"/>
</dbReference>